<dbReference type="SUPFAM" id="SSF161070">
    <property type="entry name" value="SNF-like"/>
    <property type="match status" value="1"/>
</dbReference>
<comment type="subcellular location">
    <subcellularLocation>
        <location evidence="1">Membrane</location>
        <topology evidence="1">Multi-pass membrane protein</topology>
    </subcellularLocation>
</comment>
<feature type="transmembrane region" description="Helical" evidence="9">
    <location>
        <begin position="190"/>
        <end position="211"/>
    </location>
</feature>
<feature type="binding site" evidence="8">
    <location>
        <position position="243"/>
    </location>
    <ligand>
        <name>Na(+)</name>
        <dbReference type="ChEBI" id="CHEBI:29101"/>
        <label>1</label>
    </ligand>
</feature>
<dbReference type="PROSITE" id="PS50267">
    <property type="entry name" value="NA_NEUROTRAN_SYMP_3"/>
    <property type="match status" value="1"/>
</dbReference>
<feature type="transmembrane region" description="Helical" evidence="9">
    <location>
        <begin position="316"/>
        <end position="341"/>
    </location>
</feature>
<comment type="similarity">
    <text evidence="2">Belongs to the sodium:neurotransmitter symporter (SNF) (TC 2.A.22) family.</text>
</comment>
<evidence type="ECO:0000256" key="9">
    <source>
        <dbReference type="SAM" id="Phobius"/>
    </source>
</evidence>
<evidence type="ECO:0000256" key="5">
    <source>
        <dbReference type="ARBA" id="ARBA00022847"/>
    </source>
</evidence>
<evidence type="ECO:0000256" key="8">
    <source>
        <dbReference type="PIRSR" id="PIRSR600175-1"/>
    </source>
</evidence>
<evidence type="ECO:0000256" key="1">
    <source>
        <dbReference type="ARBA" id="ARBA00004141"/>
    </source>
</evidence>
<dbReference type="PANTHER" id="PTHR11616:SF240">
    <property type="entry name" value="BLOATED TUBULES, ISOFORM B-RELATED"/>
    <property type="match status" value="1"/>
</dbReference>
<dbReference type="AlphaFoldDB" id="A0A8S4GGM8"/>
<evidence type="ECO:0000256" key="3">
    <source>
        <dbReference type="ARBA" id="ARBA00022448"/>
    </source>
</evidence>
<keyword evidence="4 9" id="KW-0812">Transmembrane</keyword>
<evidence type="ECO:0000256" key="6">
    <source>
        <dbReference type="ARBA" id="ARBA00022989"/>
    </source>
</evidence>
<comment type="caution">
    <text evidence="10">The sequence shown here is derived from an EMBL/GenBank/DDBJ whole genome shotgun (WGS) entry which is preliminary data.</text>
</comment>
<dbReference type="PANTHER" id="PTHR11616">
    <property type="entry name" value="SODIUM/CHLORIDE DEPENDENT TRANSPORTER"/>
    <property type="match status" value="1"/>
</dbReference>
<dbReference type="EMBL" id="CAJHNJ030000509">
    <property type="protein sequence ID" value="CAG9138192.1"/>
    <property type="molecule type" value="Genomic_DNA"/>
</dbReference>
<keyword evidence="5" id="KW-0769">Symport</keyword>
<feature type="transmembrane region" description="Helical" evidence="9">
    <location>
        <begin position="162"/>
        <end position="183"/>
    </location>
</feature>
<gene>
    <name evidence="10" type="ORF">PLXY2_LOCUS16441</name>
</gene>
<feature type="transmembrane region" description="Helical" evidence="9">
    <location>
        <begin position="386"/>
        <end position="406"/>
    </location>
</feature>
<feature type="transmembrane region" description="Helical" evidence="9">
    <location>
        <begin position="353"/>
        <end position="374"/>
    </location>
</feature>
<evidence type="ECO:0000256" key="7">
    <source>
        <dbReference type="ARBA" id="ARBA00023136"/>
    </source>
</evidence>
<keyword evidence="3" id="KW-0813">Transport</keyword>
<accession>A0A8S4GGM8</accession>
<dbReference type="GO" id="GO:0046872">
    <property type="term" value="F:metal ion binding"/>
    <property type="evidence" value="ECO:0007669"/>
    <property type="project" value="UniProtKB-KW"/>
</dbReference>
<feature type="transmembrane region" description="Helical" evidence="9">
    <location>
        <begin position="44"/>
        <end position="69"/>
    </location>
</feature>
<keyword evidence="11" id="KW-1185">Reference proteome</keyword>
<keyword evidence="6 9" id="KW-1133">Transmembrane helix</keyword>
<protein>
    <submittedName>
        <fullName evidence="10">(diamondback moth) hypothetical protein</fullName>
    </submittedName>
</protein>
<dbReference type="Pfam" id="PF00209">
    <property type="entry name" value="SNF"/>
    <property type="match status" value="1"/>
</dbReference>
<dbReference type="InterPro" id="IPR037272">
    <property type="entry name" value="SNS_sf"/>
</dbReference>
<feature type="binding site" evidence="8">
    <location>
        <position position="26"/>
    </location>
    <ligand>
        <name>Na(+)</name>
        <dbReference type="ChEBI" id="CHEBI:29101"/>
        <label>1</label>
    </ligand>
</feature>
<feature type="transmembrane region" description="Helical" evidence="9">
    <location>
        <begin position="90"/>
        <end position="117"/>
    </location>
</feature>
<dbReference type="GO" id="GO:0015375">
    <property type="term" value="F:glycine:sodium symporter activity"/>
    <property type="evidence" value="ECO:0007669"/>
    <property type="project" value="TreeGrafter"/>
</dbReference>
<evidence type="ECO:0000256" key="4">
    <source>
        <dbReference type="ARBA" id="ARBA00022692"/>
    </source>
</evidence>
<evidence type="ECO:0000256" key="2">
    <source>
        <dbReference type="ARBA" id="ARBA00006459"/>
    </source>
</evidence>
<dbReference type="InterPro" id="IPR000175">
    <property type="entry name" value="Na/ntran_symport"/>
</dbReference>
<evidence type="ECO:0000313" key="11">
    <source>
        <dbReference type="Proteomes" id="UP000653454"/>
    </source>
</evidence>
<keyword evidence="7 9" id="KW-0472">Membrane</keyword>
<proteinExistence type="inferred from homology"/>
<sequence>MYIQKLKEYLNWSLIRAQLCTLAISVSLNASWRVPRDSFRYGGAVYLVVYTVACLLVALPSALMQLAVGQLSQQDAVGIWRAVPFFRGVGYVRLATSFLAAVYSAVYVALSAAMFLYTLRNGIPFSECIEYVDTPDGYLNIFNASECLNETFLAPVTEKPEYYIAVSLMIIVIWISFPFVLYSPVKSMRIFFYILGPAVLLLSVVIAANIGTTDVWSFNDSSDWLALAQPHVYYAALTQALMSTQLSGGYLVAVGDTVYSGRNVVWVAVTLVSSTVAGGWLGSLFWFSISGSPANGGVAAVLVQAYSSAADRGLGLAWPALTLGVLVLSGFISLITLLFPIYDHFRRMVHGNWRLACLGASVAGAGGAMLALGGRLPVLAIMDEDLVPAMASAAAAVEVFAFVFVYGWKTLVADIEFLISNSISKWWVVFWFLSPVVIVSVTSWYITETARDMDEPWTLVVTCVAVAAVVVTVVVFAGFAVARQVQYNLLWKVKSSFKPSRHWGPRDPISHYYWLTRREEVARGSLPPTAYAAWRLGHSGAGSIVDIRPADQASLDNYIQDKPRSNSDDLFWTTQRKDYLKSLHEDGGREKKRSKSLDYSQIFNFSCKVRTIALGALDIHVPSGGDKGGNVDHRDCKVHKF</sequence>
<evidence type="ECO:0000313" key="10">
    <source>
        <dbReference type="EMBL" id="CAG9138192.1"/>
    </source>
</evidence>
<name>A0A8S4GGM8_PLUXY</name>
<dbReference type="Proteomes" id="UP000653454">
    <property type="component" value="Unassembled WGS sequence"/>
</dbReference>
<keyword evidence="8" id="KW-0479">Metal-binding</keyword>
<organism evidence="10 11">
    <name type="scientific">Plutella xylostella</name>
    <name type="common">Diamondback moth</name>
    <name type="synonym">Plutella maculipennis</name>
    <dbReference type="NCBI Taxonomy" id="51655"/>
    <lineage>
        <taxon>Eukaryota</taxon>
        <taxon>Metazoa</taxon>
        <taxon>Ecdysozoa</taxon>
        <taxon>Arthropoda</taxon>
        <taxon>Hexapoda</taxon>
        <taxon>Insecta</taxon>
        <taxon>Pterygota</taxon>
        <taxon>Neoptera</taxon>
        <taxon>Endopterygota</taxon>
        <taxon>Lepidoptera</taxon>
        <taxon>Glossata</taxon>
        <taxon>Ditrysia</taxon>
        <taxon>Yponomeutoidea</taxon>
        <taxon>Plutellidae</taxon>
        <taxon>Plutella</taxon>
    </lineage>
</organism>
<feature type="transmembrane region" description="Helical" evidence="9">
    <location>
        <begin position="426"/>
        <end position="446"/>
    </location>
</feature>
<feature type="transmembrane region" description="Helical" evidence="9">
    <location>
        <begin position="264"/>
        <end position="287"/>
    </location>
</feature>
<dbReference type="GO" id="GO:0005886">
    <property type="term" value="C:plasma membrane"/>
    <property type="evidence" value="ECO:0007669"/>
    <property type="project" value="TreeGrafter"/>
</dbReference>
<feature type="binding site" evidence="8">
    <location>
        <position position="329"/>
    </location>
    <ligand>
        <name>Na(+)</name>
        <dbReference type="ChEBI" id="CHEBI:29101"/>
        <label>1</label>
    </ligand>
</feature>
<feature type="transmembrane region" description="Helical" evidence="9">
    <location>
        <begin position="12"/>
        <end position="32"/>
    </location>
</feature>
<keyword evidence="8" id="KW-0915">Sodium</keyword>
<reference evidence="10" key="1">
    <citation type="submission" date="2020-11" db="EMBL/GenBank/DDBJ databases">
        <authorList>
            <person name="Whiteford S."/>
        </authorList>
    </citation>
    <scope>NUCLEOTIDE SEQUENCE</scope>
</reference>
<feature type="transmembrane region" description="Helical" evidence="9">
    <location>
        <begin position="458"/>
        <end position="482"/>
    </location>
</feature>
<feature type="transmembrane region" description="Helical" evidence="9">
    <location>
        <begin position="231"/>
        <end position="252"/>
    </location>
</feature>